<gene>
    <name evidence="1" type="ORF">WN51_07990</name>
</gene>
<dbReference type="EMBL" id="KQ436043">
    <property type="protein sequence ID" value="KOX67490.1"/>
    <property type="molecule type" value="Genomic_DNA"/>
</dbReference>
<proteinExistence type="predicted"/>
<evidence type="ECO:0000313" key="1">
    <source>
        <dbReference type="EMBL" id="KOX67490.1"/>
    </source>
</evidence>
<organism evidence="1 2">
    <name type="scientific">Melipona quadrifasciata</name>
    <dbReference type="NCBI Taxonomy" id="166423"/>
    <lineage>
        <taxon>Eukaryota</taxon>
        <taxon>Metazoa</taxon>
        <taxon>Ecdysozoa</taxon>
        <taxon>Arthropoda</taxon>
        <taxon>Hexapoda</taxon>
        <taxon>Insecta</taxon>
        <taxon>Pterygota</taxon>
        <taxon>Neoptera</taxon>
        <taxon>Endopterygota</taxon>
        <taxon>Hymenoptera</taxon>
        <taxon>Apocrita</taxon>
        <taxon>Aculeata</taxon>
        <taxon>Apoidea</taxon>
        <taxon>Anthophila</taxon>
        <taxon>Apidae</taxon>
        <taxon>Melipona</taxon>
    </lineage>
</organism>
<keyword evidence="2" id="KW-1185">Reference proteome</keyword>
<evidence type="ECO:0000313" key="2">
    <source>
        <dbReference type="Proteomes" id="UP000053105"/>
    </source>
</evidence>
<accession>A0A0M8ZMT7</accession>
<dbReference type="AlphaFoldDB" id="A0A0M8ZMT7"/>
<protein>
    <submittedName>
        <fullName evidence="1">Uncharacterized protein</fullName>
    </submittedName>
</protein>
<dbReference type="Proteomes" id="UP000053105">
    <property type="component" value="Unassembled WGS sequence"/>
</dbReference>
<sequence>MDKVISETKIDTKVVRRLVQRNAVENKESFKATFLLLHSFQGFKESRVDEGGQNDRLAASDVHGTHSRGNSVAIHYFALWPHAGTERCDRDGARRRRAAELGKTARVRLPSSNLLGPCFGASSRSQRGD</sequence>
<reference evidence="1 2" key="1">
    <citation type="submission" date="2015-07" db="EMBL/GenBank/DDBJ databases">
        <title>The genome of Melipona quadrifasciata.</title>
        <authorList>
            <person name="Pan H."/>
            <person name="Kapheim K."/>
        </authorList>
    </citation>
    <scope>NUCLEOTIDE SEQUENCE [LARGE SCALE GENOMIC DNA]</scope>
    <source>
        <strain evidence="1">0111107301</strain>
        <tissue evidence="1">Whole body</tissue>
    </source>
</reference>
<name>A0A0M8ZMT7_9HYME</name>